<protein>
    <recommendedName>
        <fullName evidence="4">Chorismate mutase</fullName>
    </recommendedName>
</protein>
<feature type="region of interest" description="Disordered" evidence="1">
    <location>
        <begin position="1"/>
        <end position="27"/>
    </location>
</feature>
<reference evidence="3" key="1">
    <citation type="submission" date="2022-12" db="EMBL/GenBank/DDBJ databases">
        <authorList>
            <person name="Mo P."/>
        </authorList>
    </citation>
    <scope>NUCLEOTIDE SEQUENCE [LARGE SCALE GENOMIC DNA]</scope>
    <source>
        <strain evidence="3">HUAS 3-15</strain>
    </source>
</reference>
<evidence type="ECO:0000313" key="3">
    <source>
        <dbReference type="Proteomes" id="UP001212821"/>
    </source>
</evidence>
<dbReference type="SUPFAM" id="SSF48600">
    <property type="entry name" value="Chorismate mutase II"/>
    <property type="match status" value="1"/>
</dbReference>
<evidence type="ECO:0000256" key="1">
    <source>
        <dbReference type="SAM" id="MobiDB-lite"/>
    </source>
</evidence>
<dbReference type="InterPro" id="IPR036263">
    <property type="entry name" value="Chorismate_II_sf"/>
</dbReference>
<dbReference type="EMBL" id="CP115450">
    <property type="protein sequence ID" value="WBP90363.1"/>
    <property type="molecule type" value="Genomic_DNA"/>
</dbReference>
<accession>A0ABY7QC74</accession>
<sequence length="104" mass="11209">MPEPFPHGDAPRVPGPSTEAAADQAASELSALDEQLIAQLARRVRLARGHQLSRRAAGLPTTSLAQENAMLRRYAARFGNQGAEIALAILELSRSPDRPGSERR</sequence>
<proteinExistence type="predicted"/>
<evidence type="ECO:0000313" key="2">
    <source>
        <dbReference type="EMBL" id="WBP90363.1"/>
    </source>
</evidence>
<gene>
    <name evidence="2" type="ORF">O1G21_33905</name>
</gene>
<dbReference type="InterPro" id="IPR036979">
    <property type="entry name" value="CM_dom_sf"/>
</dbReference>
<dbReference type="Proteomes" id="UP001212821">
    <property type="component" value="Chromosome"/>
</dbReference>
<name>A0ABY7QC74_9ACTN</name>
<dbReference type="Gene3D" id="1.20.59.10">
    <property type="entry name" value="Chorismate mutase"/>
    <property type="match status" value="1"/>
</dbReference>
<evidence type="ECO:0008006" key="4">
    <source>
        <dbReference type="Google" id="ProtNLM"/>
    </source>
</evidence>
<keyword evidence="3" id="KW-1185">Reference proteome</keyword>
<dbReference type="RefSeq" id="WP_270149091.1">
    <property type="nucleotide sequence ID" value="NZ_CP115450.1"/>
</dbReference>
<organism evidence="2 3">
    <name type="scientific">Kitasatospora cathayae</name>
    <dbReference type="NCBI Taxonomy" id="3004092"/>
    <lineage>
        <taxon>Bacteria</taxon>
        <taxon>Bacillati</taxon>
        <taxon>Actinomycetota</taxon>
        <taxon>Actinomycetes</taxon>
        <taxon>Kitasatosporales</taxon>
        <taxon>Streptomycetaceae</taxon>
        <taxon>Kitasatospora</taxon>
    </lineage>
</organism>